<feature type="compositionally biased region" description="Polar residues" evidence="3">
    <location>
        <begin position="511"/>
        <end position="520"/>
    </location>
</feature>
<gene>
    <name evidence="5" type="ORF">BP5553_05918</name>
</gene>
<dbReference type="SUPFAM" id="SSF81296">
    <property type="entry name" value="E set domains"/>
    <property type="match status" value="1"/>
</dbReference>
<evidence type="ECO:0000256" key="2">
    <source>
        <dbReference type="ARBA" id="ARBA00038766"/>
    </source>
</evidence>
<dbReference type="GO" id="GO:0030674">
    <property type="term" value="F:protein-macromolecule adaptor activity"/>
    <property type="evidence" value="ECO:0007669"/>
    <property type="project" value="TreeGrafter"/>
</dbReference>
<comment type="caution">
    <text evidence="5">The sequence shown here is derived from an EMBL/GenBank/DDBJ whole genome shotgun (WGS) entry which is preliminary data.</text>
</comment>
<sequence length="614" mass="67534">MPVRVSSLLGLKSLGNAALGKSSATLFEIRLDNDIIILRGSEDEAASQMLTGTVVLCLPTALKIEDVHLRMTGQLKLGWAEQKITPSGVHTERVGRTTEIFNHRWDPFVGRTGHGSSSRGMTLQAGNYEWPFSVKIDGSTPESVEGMTDSHIIYKLKATVARGKFAYDLHTWKPVRIIRTLDPAAEEITETLTIDNVWTHKVEYQIIVPQKAIIFGTAIPLEMKFTPLVKGLKVGKVEVELVEHQEISIRGIHAQKVRKNQRQIGKWVFDIGDEHYHEALDDSSHDGYTLKEILPLPKTLSRCLQNMDVRGIRVSHKVHFHVALHNPDGHISELRAVMPLTIFISPNMPLNADGCLVDQTPLSTESFNIVQHAPPLYGEHVLDQLYADIDQTGYMTPMPQSGVRTPFYSHSMTGSLENLASIAATTESADVLPPAELASRLQDINLRPRNLVRGLPGSDSEATTPDRRHSGQFSDPQSRRASAEAEIAAILPNRASRLPTPEHIDYPELGNLNQVPSYNTAVKAPAGRSNHSDGLPDYDTAVSAPNTTPPSPTPRMADTNVLAVGARHNEGRHGTNRSSITGLGMTPVHQTPSPVSTDAEDRRRLQLLQDRGGH</sequence>
<evidence type="ECO:0000256" key="1">
    <source>
        <dbReference type="ARBA" id="ARBA00005298"/>
    </source>
</evidence>
<dbReference type="EMBL" id="NPIC01000004">
    <property type="protein sequence ID" value="RDL36566.1"/>
    <property type="molecule type" value="Genomic_DNA"/>
</dbReference>
<feature type="domain" description="Arrestin C-terminal-like" evidence="4">
    <location>
        <begin position="198"/>
        <end position="347"/>
    </location>
</feature>
<evidence type="ECO:0000259" key="4">
    <source>
        <dbReference type="SMART" id="SM01017"/>
    </source>
</evidence>
<accession>A0A370TM18</accession>
<dbReference type="GO" id="GO:0031625">
    <property type="term" value="F:ubiquitin protein ligase binding"/>
    <property type="evidence" value="ECO:0007669"/>
    <property type="project" value="TreeGrafter"/>
</dbReference>
<dbReference type="AlphaFoldDB" id="A0A370TM18"/>
<proteinExistence type="inferred from homology"/>
<dbReference type="Proteomes" id="UP000254866">
    <property type="component" value="Unassembled WGS sequence"/>
</dbReference>
<organism evidence="5 6">
    <name type="scientific">Venustampulla echinocandica</name>
    <dbReference type="NCBI Taxonomy" id="2656787"/>
    <lineage>
        <taxon>Eukaryota</taxon>
        <taxon>Fungi</taxon>
        <taxon>Dikarya</taxon>
        <taxon>Ascomycota</taxon>
        <taxon>Pezizomycotina</taxon>
        <taxon>Leotiomycetes</taxon>
        <taxon>Helotiales</taxon>
        <taxon>Pleuroascaceae</taxon>
        <taxon>Venustampulla</taxon>
    </lineage>
</organism>
<dbReference type="GO" id="GO:0005829">
    <property type="term" value="C:cytosol"/>
    <property type="evidence" value="ECO:0007669"/>
    <property type="project" value="TreeGrafter"/>
</dbReference>
<dbReference type="InterPro" id="IPR011021">
    <property type="entry name" value="Arrestin-like_N"/>
</dbReference>
<dbReference type="OrthoDB" id="2333384at2759"/>
<name>A0A370TM18_9HELO</name>
<feature type="region of interest" description="Disordered" evidence="3">
    <location>
        <begin position="449"/>
        <end position="614"/>
    </location>
</feature>
<dbReference type="GO" id="GO:0005886">
    <property type="term" value="C:plasma membrane"/>
    <property type="evidence" value="ECO:0007669"/>
    <property type="project" value="TreeGrafter"/>
</dbReference>
<dbReference type="PANTHER" id="PTHR11188:SF17">
    <property type="entry name" value="FI21816P1"/>
    <property type="match status" value="1"/>
</dbReference>
<dbReference type="GeneID" id="43598767"/>
<dbReference type="SMART" id="SM01017">
    <property type="entry name" value="Arrestin_C"/>
    <property type="match status" value="1"/>
</dbReference>
<dbReference type="Pfam" id="PF02752">
    <property type="entry name" value="Arrestin_C"/>
    <property type="match status" value="1"/>
</dbReference>
<dbReference type="Gene3D" id="2.60.40.640">
    <property type="match status" value="1"/>
</dbReference>
<dbReference type="Pfam" id="PF00339">
    <property type="entry name" value="Arrestin_N"/>
    <property type="match status" value="1"/>
</dbReference>
<dbReference type="InterPro" id="IPR014752">
    <property type="entry name" value="Arrestin-like_C"/>
</dbReference>
<keyword evidence="6" id="KW-1185">Reference proteome</keyword>
<dbReference type="InterPro" id="IPR011022">
    <property type="entry name" value="Arrestin_C-like"/>
</dbReference>
<reference evidence="5 6" key="1">
    <citation type="journal article" date="2018" name="IMA Fungus">
        <title>IMA Genome-F 9: Draft genome sequence of Annulohypoxylon stygium, Aspergillus mulundensis, Berkeleyomyces basicola (syn. Thielaviopsis basicola), Ceratocystis smalleyi, two Cercospora beticola strains, Coleophoma cylindrospora, Fusarium fracticaudum, Phialophora cf. hyalina, and Morchella septimelata.</title>
        <authorList>
            <person name="Wingfield B.D."/>
            <person name="Bills G.F."/>
            <person name="Dong Y."/>
            <person name="Huang W."/>
            <person name="Nel W.J."/>
            <person name="Swalarsk-Parry B.S."/>
            <person name="Vaghefi N."/>
            <person name="Wilken P.M."/>
            <person name="An Z."/>
            <person name="de Beer Z.W."/>
            <person name="De Vos L."/>
            <person name="Chen L."/>
            <person name="Duong T.A."/>
            <person name="Gao Y."/>
            <person name="Hammerbacher A."/>
            <person name="Kikkert J.R."/>
            <person name="Li Y."/>
            <person name="Li H."/>
            <person name="Li K."/>
            <person name="Li Q."/>
            <person name="Liu X."/>
            <person name="Ma X."/>
            <person name="Naidoo K."/>
            <person name="Pethybridge S.J."/>
            <person name="Sun J."/>
            <person name="Steenkamp E.T."/>
            <person name="van der Nest M.A."/>
            <person name="van Wyk S."/>
            <person name="Wingfield M.J."/>
            <person name="Xiong C."/>
            <person name="Yue Q."/>
            <person name="Zhang X."/>
        </authorList>
    </citation>
    <scope>NUCLEOTIDE SEQUENCE [LARGE SCALE GENOMIC DNA]</scope>
    <source>
        <strain evidence="5 6">BP 5553</strain>
    </source>
</reference>
<dbReference type="PANTHER" id="PTHR11188">
    <property type="entry name" value="ARRESTIN DOMAIN CONTAINING PROTEIN"/>
    <property type="match status" value="1"/>
</dbReference>
<evidence type="ECO:0000313" key="6">
    <source>
        <dbReference type="Proteomes" id="UP000254866"/>
    </source>
</evidence>
<protein>
    <recommendedName>
        <fullName evidence="4">Arrestin C-terminal-like domain-containing protein</fullName>
    </recommendedName>
</protein>
<evidence type="ECO:0000256" key="3">
    <source>
        <dbReference type="SAM" id="MobiDB-lite"/>
    </source>
</evidence>
<dbReference type="RefSeq" id="XP_031869222.1">
    <property type="nucleotide sequence ID" value="XM_032014541.1"/>
</dbReference>
<dbReference type="GO" id="GO:0070086">
    <property type="term" value="P:ubiquitin-dependent endocytosis"/>
    <property type="evidence" value="ECO:0007669"/>
    <property type="project" value="TreeGrafter"/>
</dbReference>
<comment type="similarity">
    <text evidence="1">Belongs to the arrestin family.</text>
</comment>
<dbReference type="InterPro" id="IPR014756">
    <property type="entry name" value="Ig_E-set"/>
</dbReference>
<comment type="subunit">
    <text evidence="2">Interacts with hulA.</text>
</comment>
<evidence type="ECO:0000313" key="5">
    <source>
        <dbReference type="EMBL" id="RDL36566.1"/>
    </source>
</evidence>
<dbReference type="STRING" id="2656787.A0A370TM18"/>
<dbReference type="InterPro" id="IPR050357">
    <property type="entry name" value="Arrestin_domain-protein"/>
</dbReference>